<dbReference type="InterPro" id="IPR004096">
    <property type="entry name" value="V4R"/>
</dbReference>
<evidence type="ECO:0000313" key="2">
    <source>
        <dbReference type="EMBL" id="HED09480.1"/>
    </source>
</evidence>
<proteinExistence type="predicted"/>
<evidence type="ECO:0000259" key="1">
    <source>
        <dbReference type="SMART" id="SM00989"/>
    </source>
</evidence>
<reference evidence="2" key="1">
    <citation type="journal article" date="2020" name="mSystems">
        <title>Genome- and Community-Level Interaction Insights into Carbon Utilization and Element Cycling Functions of Hydrothermarchaeota in Hydrothermal Sediment.</title>
        <authorList>
            <person name="Zhou Z."/>
            <person name="Liu Y."/>
            <person name="Xu W."/>
            <person name="Pan J."/>
            <person name="Luo Z.H."/>
            <person name="Li M."/>
        </authorList>
    </citation>
    <scope>NUCLEOTIDE SEQUENCE [LARGE SCALE GENOMIC DNA]</scope>
    <source>
        <strain evidence="2">HyVt-456</strain>
    </source>
</reference>
<comment type="caution">
    <text evidence="2">The sequence shown here is derived from an EMBL/GenBank/DDBJ whole genome shotgun (WGS) entry which is preliminary data.</text>
</comment>
<gene>
    <name evidence="2" type="ORF">ENJ10_02225</name>
</gene>
<dbReference type="InterPro" id="IPR024096">
    <property type="entry name" value="NO_sig/Golgi_transp_ligand-bd"/>
</dbReference>
<name>A0A7V1PTI8_CALAY</name>
<dbReference type="AlphaFoldDB" id="A0A7V1PTI8"/>
<dbReference type="Proteomes" id="UP000886005">
    <property type="component" value="Unassembled WGS sequence"/>
</dbReference>
<dbReference type="SMART" id="SM00989">
    <property type="entry name" value="V4R"/>
    <property type="match status" value="1"/>
</dbReference>
<protein>
    <recommendedName>
        <fullName evidence="1">4-vinyl reductase 4VR domain-containing protein</fullName>
    </recommendedName>
</protein>
<dbReference type="SUPFAM" id="SSF111126">
    <property type="entry name" value="Ligand-binding domain in the NO signalling and Golgi transport"/>
    <property type="match status" value="2"/>
</dbReference>
<feature type="domain" description="4-vinyl reductase 4VR" evidence="1">
    <location>
        <begin position="322"/>
        <end position="405"/>
    </location>
</feature>
<dbReference type="Gene3D" id="3.30.1380.20">
    <property type="entry name" value="Trafficking protein particle complex subunit 3"/>
    <property type="match status" value="1"/>
</dbReference>
<sequence>MENNLHITHDGKSGHHLLKNHSVLLHCNHFNIELQNTILLPEYIPGFDIQFNAAAETAFSLLAGFFPEGSPREAARVLETAGSIYHTMGLGLLDLSTLTADGGTIESTHSHYHLGWQIRFNKSESMAHVFTRGYIAGVLSFIYNKPFTVDVHLKNSIFQFTATPVDEAEYFQNLDQGAEDINITTPPNPVYDTGLPCRDITREMLKSLPHSAPNGLIEAFGVYLTYLPAEYYGKIAFRFEQALDETGGFQGLARPLLVESGHVCGFNTFGGIMTSDIWKTLVQPLLNSREDWVYGIVSIINALGWGHWHINELKPGERLVLHVYNSTEALSYRRYFGVAHAPKCYTAEGAAAAIMNLIYKGDITEEPILDKAYYNEVFRSHSAFHSRETKCVAKGDPYCEFEFTNK</sequence>
<organism evidence="2">
    <name type="scientific">Caldithrix abyssi</name>
    <dbReference type="NCBI Taxonomy" id="187145"/>
    <lineage>
        <taxon>Bacteria</taxon>
        <taxon>Pseudomonadati</taxon>
        <taxon>Calditrichota</taxon>
        <taxon>Calditrichia</taxon>
        <taxon>Calditrichales</taxon>
        <taxon>Calditrichaceae</taxon>
        <taxon>Caldithrix</taxon>
    </lineage>
</organism>
<accession>A0A7V1PTI8</accession>
<dbReference type="EMBL" id="DRLD01000064">
    <property type="protein sequence ID" value="HED09480.1"/>
    <property type="molecule type" value="Genomic_DNA"/>
</dbReference>